<dbReference type="Pfam" id="PF14388">
    <property type="entry name" value="DUF4419"/>
    <property type="match status" value="1"/>
</dbReference>
<evidence type="ECO:0000313" key="2">
    <source>
        <dbReference type="Proteomes" id="UP000785679"/>
    </source>
</evidence>
<gene>
    <name evidence="1" type="ORF">FGO68_gene3151</name>
</gene>
<organism evidence="1 2">
    <name type="scientific">Halteria grandinella</name>
    <dbReference type="NCBI Taxonomy" id="5974"/>
    <lineage>
        <taxon>Eukaryota</taxon>
        <taxon>Sar</taxon>
        <taxon>Alveolata</taxon>
        <taxon>Ciliophora</taxon>
        <taxon>Intramacronucleata</taxon>
        <taxon>Spirotrichea</taxon>
        <taxon>Stichotrichia</taxon>
        <taxon>Sporadotrichida</taxon>
        <taxon>Halteriidae</taxon>
        <taxon>Halteria</taxon>
    </lineage>
</organism>
<dbReference type="AlphaFoldDB" id="A0A8J8NMD3"/>
<dbReference type="OrthoDB" id="9978173at2759"/>
<proteinExistence type="predicted"/>
<keyword evidence="2" id="KW-1185">Reference proteome</keyword>
<dbReference type="Proteomes" id="UP000785679">
    <property type="component" value="Unassembled WGS sequence"/>
</dbReference>
<comment type="caution">
    <text evidence="1">The sequence shown here is derived from an EMBL/GenBank/DDBJ whole genome shotgun (WGS) entry which is preliminary data.</text>
</comment>
<dbReference type="PANTHER" id="PTHR31252">
    <property type="entry name" value="DUF4419 DOMAIN-CONTAINING PROTEIN"/>
    <property type="match status" value="1"/>
</dbReference>
<name>A0A8J8NMD3_HALGN</name>
<evidence type="ECO:0000313" key="1">
    <source>
        <dbReference type="EMBL" id="TNV77926.1"/>
    </source>
</evidence>
<reference evidence="1" key="1">
    <citation type="submission" date="2019-06" db="EMBL/GenBank/DDBJ databases">
        <authorList>
            <person name="Zheng W."/>
        </authorList>
    </citation>
    <scope>NUCLEOTIDE SEQUENCE</scope>
    <source>
        <strain evidence="1">QDHG01</strain>
    </source>
</reference>
<protein>
    <submittedName>
        <fullName evidence="1">Uncharacterized protein</fullName>
    </submittedName>
</protein>
<dbReference type="PANTHER" id="PTHR31252:SF11">
    <property type="entry name" value="DUF4419 DOMAIN-CONTAINING PROTEIN"/>
    <property type="match status" value="1"/>
</dbReference>
<dbReference type="EMBL" id="RRYP01011141">
    <property type="protein sequence ID" value="TNV77926.1"/>
    <property type="molecule type" value="Genomic_DNA"/>
</dbReference>
<dbReference type="InterPro" id="IPR025533">
    <property type="entry name" value="DUF4419"/>
</dbReference>
<sequence length="378" mass="42972">MGNTCMGTTKQDFKEREPDDVKILRVDEKLVEEWDKLSFQDPQTILSMATYGIPVYGSSPLTGKFIQSELRQANGFAECARIAYQYHIPLQLSPSVLWLAIAQGFAIHVSENAESLRQQFVSFEGKKTLTVQKEETDLFKFDWQSVIADFSDQVKEHIGQETHSTLCPSFSTSTQTEIVACEITLLDAMKSYFEYALCGGCGISRVKLLGTLSDWQLLRDSTEKLGQYDCDWWIQYLLPVLDKLILAYKGEVDKQFWNSIYVFREGGGSGPPSAATGWIINFFPYIGDETNKRRQTFMFDITQYSKALEPRVSLHMIPCGNSKVPFNYLNLKTLETTSCFFVSGFFSVEVVDGFLAPHVGWAVIKDMKTKLRIRHNYA</sequence>
<accession>A0A8J8NMD3</accession>